<feature type="signal peptide" evidence="1">
    <location>
        <begin position="1"/>
        <end position="20"/>
    </location>
</feature>
<evidence type="ECO:0000313" key="4">
    <source>
        <dbReference type="Proteomes" id="UP000239532"/>
    </source>
</evidence>
<keyword evidence="1" id="KW-0732">Signal</keyword>
<evidence type="ECO:0000313" key="3">
    <source>
        <dbReference type="EMBL" id="PRP67090.1"/>
    </source>
</evidence>
<organism evidence="3 4">
    <name type="scientific">Nonlabens agnitus</name>
    <dbReference type="NCBI Taxonomy" id="870484"/>
    <lineage>
        <taxon>Bacteria</taxon>
        <taxon>Pseudomonadati</taxon>
        <taxon>Bacteroidota</taxon>
        <taxon>Flavobacteriia</taxon>
        <taxon>Flavobacteriales</taxon>
        <taxon>Flavobacteriaceae</taxon>
        <taxon>Nonlabens</taxon>
    </lineage>
</organism>
<keyword evidence="4" id="KW-1185">Reference proteome</keyword>
<dbReference type="Pfam" id="PF13568">
    <property type="entry name" value="OMP_b-brl_2"/>
    <property type="match status" value="1"/>
</dbReference>
<evidence type="ECO:0000256" key="1">
    <source>
        <dbReference type="SAM" id="SignalP"/>
    </source>
</evidence>
<feature type="chain" id="PRO_5015394366" description="Outer membrane protein beta-barrel domain-containing protein" evidence="1">
    <location>
        <begin position="21"/>
        <end position="197"/>
    </location>
</feature>
<dbReference type="Gene3D" id="2.40.160.20">
    <property type="match status" value="1"/>
</dbReference>
<dbReference type="OrthoDB" id="947434at2"/>
<accession>A0A2S9WUD4</accession>
<name>A0A2S9WUD4_9FLAO</name>
<dbReference type="Proteomes" id="UP000239532">
    <property type="component" value="Unassembled WGS sequence"/>
</dbReference>
<protein>
    <recommendedName>
        <fullName evidence="2">Outer membrane protein beta-barrel domain-containing protein</fullName>
    </recommendedName>
</protein>
<reference evidence="3 4" key="1">
    <citation type="submission" date="2016-11" db="EMBL/GenBank/DDBJ databases">
        <title>Trade-off between light-utilization and light-protection in marine flavobacteria.</title>
        <authorList>
            <person name="Kumagai Y."/>
        </authorList>
    </citation>
    <scope>NUCLEOTIDE SEQUENCE [LARGE SCALE GENOMIC DNA]</scope>
    <source>
        <strain evidence="3 4">JCM 17109</strain>
    </source>
</reference>
<dbReference type="RefSeq" id="WP_105982864.1">
    <property type="nucleotide sequence ID" value="NZ_MQUC01000003.1"/>
</dbReference>
<evidence type="ECO:0000259" key="2">
    <source>
        <dbReference type="Pfam" id="PF13568"/>
    </source>
</evidence>
<dbReference type="InterPro" id="IPR025665">
    <property type="entry name" value="Beta-barrel_OMP_2"/>
</dbReference>
<dbReference type="SUPFAM" id="SSF56925">
    <property type="entry name" value="OMPA-like"/>
    <property type="match status" value="1"/>
</dbReference>
<sequence length="197" mass="20858">MKKVLAIAVIALGSIGFAQAQEIDFGVQVGYNAANLQGDDVDDVDARNGINVGITGEYKFGPSFGLLVGAIYSQQGADLDGAKLKLDYINVPVLAKFYLGGSGFSIDAGPQIGFNVKDEVEVDSGIFEGSTADFEAETIDLSVGGGLTYKFREGTTLEGLSLGGRYMVGVTNIYNDDDTFSDDVTNQVFSINLGYKF</sequence>
<dbReference type="EMBL" id="MQUC01000003">
    <property type="protein sequence ID" value="PRP67090.1"/>
    <property type="molecule type" value="Genomic_DNA"/>
</dbReference>
<feature type="domain" description="Outer membrane protein beta-barrel" evidence="2">
    <location>
        <begin position="19"/>
        <end position="174"/>
    </location>
</feature>
<dbReference type="AlphaFoldDB" id="A0A2S9WUD4"/>
<proteinExistence type="predicted"/>
<comment type="caution">
    <text evidence="3">The sequence shown here is derived from an EMBL/GenBank/DDBJ whole genome shotgun (WGS) entry which is preliminary data.</text>
</comment>
<dbReference type="InterPro" id="IPR011250">
    <property type="entry name" value="OMP/PagP_B-barrel"/>
</dbReference>
<gene>
    <name evidence="3" type="ORF">BST86_08245</name>
</gene>